<evidence type="ECO:0000256" key="5">
    <source>
        <dbReference type="ARBA" id="ARBA00022989"/>
    </source>
</evidence>
<dbReference type="FunFam" id="1.20.1510.10:FF:000006">
    <property type="entry name" value="Divalent cation efflux transporter"/>
    <property type="match status" value="1"/>
</dbReference>
<comment type="caution">
    <text evidence="10">The sequence shown here is derived from an EMBL/GenBank/DDBJ whole genome shotgun (WGS) entry which is preliminary data.</text>
</comment>
<dbReference type="InterPro" id="IPR027469">
    <property type="entry name" value="Cation_efflux_TMD_sf"/>
</dbReference>
<dbReference type="Pfam" id="PF01545">
    <property type="entry name" value="Cation_efflux"/>
    <property type="match status" value="1"/>
</dbReference>
<dbReference type="RefSeq" id="WP_061520122.1">
    <property type="nucleotide sequence ID" value="NZ_JARLZY010000014.1"/>
</dbReference>
<protein>
    <submittedName>
        <fullName evidence="10">Transporter</fullName>
    </submittedName>
</protein>
<dbReference type="SUPFAM" id="SSF161111">
    <property type="entry name" value="Cation efflux protein transmembrane domain-like"/>
    <property type="match status" value="1"/>
</dbReference>
<feature type="transmembrane region" description="Helical" evidence="7">
    <location>
        <begin position="118"/>
        <end position="137"/>
    </location>
</feature>
<dbReference type="Gene3D" id="1.20.1510.10">
    <property type="entry name" value="Cation efflux protein transmembrane domain"/>
    <property type="match status" value="1"/>
</dbReference>
<dbReference type="SUPFAM" id="SSF160240">
    <property type="entry name" value="Cation efflux protein cytoplasmic domain-like"/>
    <property type="match status" value="1"/>
</dbReference>
<dbReference type="EMBL" id="LSBA01000003">
    <property type="protein sequence ID" value="KXZ22947.1"/>
    <property type="molecule type" value="Genomic_DNA"/>
</dbReference>
<dbReference type="GO" id="GO:0016020">
    <property type="term" value="C:membrane"/>
    <property type="evidence" value="ECO:0007669"/>
    <property type="project" value="UniProtKB-SubCell"/>
</dbReference>
<organism evidence="10 11">
    <name type="scientific">Bacillus nakamurai</name>
    <dbReference type="NCBI Taxonomy" id="1793963"/>
    <lineage>
        <taxon>Bacteria</taxon>
        <taxon>Bacillati</taxon>
        <taxon>Bacillota</taxon>
        <taxon>Bacilli</taxon>
        <taxon>Bacillales</taxon>
        <taxon>Bacillaceae</taxon>
        <taxon>Bacillus</taxon>
    </lineage>
</organism>
<keyword evidence="4 7" id="KW-0812">Transmembrane</keyword>
<dbReference type="InterPro" id="IPR050291">
    <property type="entry name" value="CDF_Transporter"/>
</dbReference>
<dbReference type="GO" id="GO:0008324">
    <property type="term" value="F:monoatomic cation transmembrane transporter activity"/>
    <property type="evidence" value="ECO:0007669"/>
    <property type="project" value="InterPro"/>
</dbReference>
<evidence type="ECO:0000256" key="1">
    <source>
        <dbReference type="ARBA" id="ARBA00004141"/>
    </source>
</evidence>
<comment type="subcellular location">
    <subcellularLocation>
        <location evidence="1">Membrane</location>
        <topology evidence="1">Multi-pass membrane protein</topology>
    </subcellularLocation>
</comment>
<feature type="domain" description="Cation efflux protein cytoplasmic" evidence="9">
    <location>
        <begin position="216"/>
        <end position="288"/>
    </location>
</feature>
<sequence>MNDQTANLKRGEKGAILNIAAYLILAAIKLAIGLLYHSEALRADGLNNATDIVASLAVLIGLRISQRPADSDHAYGHYRAETISSLIASFIMMAVGIEVLIGGAKAVVSGKTAEPSLIAAWTALGSAAVMYGMYVYNKRLAGSIKSSALLAAAKDSRSDAYVSIGAFIGVITTRLRLPWVDPVIAFLIGIIICKTAWDIFKDASHSLTDGFNLKDLEPYKHTVREIQDMSRLKDVKARYLGSTVHVEMVITVDPKLSVKEGHEVADKVENAIKHEHDVTHVHVHVEPEVINKDNETN</sequence>
<evidence type="ECO:0000259" key="9">
    <source>
        <dbReference type="Pfam" id="PF16916"/>
    </source>
</evidence>
<reference evidence="11" key="1">
    <citation type="submission" date="2016-02" db="EMBL/GenBank/DDBJ databases">
        <authorList>
            <person name="Dunlap C."/>
        </authorList>
    </citation>
    <scope>NUCLEOTIDE SEQUENCE [LARGE SCALE GENOMIC DNA]</scope>
    <source>
        <strain evidence="11">NRRL B-41092</strain>
    </source>
</reference>
<gene>
    <name evidence="10" type="ORF">AXI58_07010</name>
</gene>
<evidence type="ECO:0000256" key="3">
    <source>
        <dbReference type="ARBA" id="ARBA00022448"/>
    </source>
</evidence>
<accession>A0A150FE27</accession>
<comment type="similarity">
    <text evidence="2">Belongs to the cation diffusion facilitator (CDF) transporter (TC 2.A.4) family.</text>
</comment>
<evidence type="ECO:0000313" key="10">
    <source>
        <dbReference type="EMBL" id="KXZ22947.1"/>
    </source>
</evidence>
<dbReference type="InterPro" id="IPR036837">
    <property type="entry name" value="Cation_efflux_CTD_sf"/>
</dbReference>
<feature type="domain" description="Cation efflux protein transmembrane" evidence="8">
    <location>
        <begin position="16"/>
        <end position="207"/>
    </location>
</feature>
<dbReference type="PANTHER" id="PTHR43840">
    <property type="entry name" value="MITOCHONDRIAL METAL TRANSPORTER 1-RELATED"/>
    <property type="match status" value="1"/>
</dbReference>
<evidence type="ECO:0000256" key="2">
    <source>
        <dbReference type="ARBA" id="ARBA00008114"/>
    </source>
</evidence>
<keyword evidence="3" id="KW-0813">Transport</keyword>
<evidence type="ECO:0000256" key="6">
    <source>
        <dbReference type="ARBA" id="ARBA00023136"/>
    </source>
</evidence>
<evidence type="ECO:0000313" key="11">
    <source>
        <dbReference type="Proteomes" id="UP000075430"/>
    </source>
</evidence>
<evidence type="ECO:0000256" key="4">
    <source>
        <dbReference type="ARBA" id="ARBA00022692"/>
    </source>
</evidence>
<dbReference type="Pfam" id="PF16916">
    <property type="entry name" value="ZT_dimer"/>
    <property type="match status" value="1"/>
</dbReference>
<dbReference type="STRING" id="1793963.AXI58_07010"/>
<keyword evidence="5 7" id="KW-1133">Transmembrane helix</keyword>
<keyword evidence="6 7" id="KW-0472">Membrane</keyword>
<dbReference type="PANTHER" id="PTHR43840:SF50">
    <property type="entry name" value="MANGANESE EFFLUX SYSTEM PROTEIN MNES"/>
    <property type="match status" value="1"/>
</dbReference>
<dbReference type="AlphaFoldDB" id="A0A150FE27"/>
<feature type="transmembrane region" description="Helical" evidence="7">
    <location>
        <begin position="86"/>
        <end position="106"/>
    </location>
</feature>
<dbReference type="Gene3D" id="3.30.70.1350">
    <property type="entry name" value="Cation efflux protein, cytoplasmic domain"/>
    <property type="match status" value="1"/>
</dbReference>
<dbReference type="OrthoDB" id="9806522at2"/>
<evidence type="ECO:0000259" key="8">
    <source>
        <dbReference type="Pfam" id="PF01545"/>
    </source>
</evidence>
<keyword evidence="11" id="KW-1185">Reference proteome</keyword>
<dbReference type="Proteomes" id="UP000075430">
    <property type="component" value="Unassembled WGS sequence"/>
</dbReference>
<feature type="transmembrane region" description="Helical" evidence="7">
    <location>
        <begin position="15"/>
        <end position="36"/>
    </location>
</feature>
<evidence type="ECO:0000256" key="7">
    <source>
        <dbReference type="SAM" id="Phobius"/>
    </source>
</evidence>
<proteinExistence type="inferred from homology"/>
<dbReference type="NCBIfam" id="TIGR01297">
    <property type="entry name" value="CDF"/>
    <property type="match status" value="1"/>
</dbReference>
<name>A0A150FE27_9BACI</name>
<dbReference type="InterPro" id="IPR027470">
    <property type="entry name" value="Cation_efflux_CTD"/>
</dbReference>
<dbReference type="InterPro" id="IPR002524">
    <property type="entry name" value="Cation_efflux"/>
</dbReference>
<dbReference type="InterPro" id="IPR058533">
    <property type="entry name" value="Cation_efflux_TM"/>
</dbReference>